<reference evidence="2" key="1">
    <citation type="journal article" date="2013" name="Nature">
        <title>Pan genome of the phytoplankton Emiliania underpins its global distribution.</title>
        <authorList>
            <person name="Read B.A."/>
            <person name="Kegel J."/>
            <person name="Klute M.J."/>
            <person name="Kuo A."/>
            <person name="Lefebvre S.C."/>
            <person name="Maumus F."/>
            <person name="Mayer C."/>
            <person name="Miller J."/>
            <person name="Monier A."/>
            <person name="Salamov A."/>
            <person name="Young J."/>
            <person name="Aguilar M."/>
            <person name="Claverie J.M."/>
            <person name="Frickenhaus S."/>
            <person name="Gonzalez K."/>
            <person name="Herman E.K."/>
            <person name="Lin Y.C."/>
            <person name="Napier J."/>
            <person name="Ogata H."/>
            <person name="Sarno A.F."/>
            <person name="Shmutz J."/>
            <person name="Schroeder D."/>
            <person name="de Vargas C."/>
            <person name="Verret F."/>
            <person name="von Dassow P."/>
            <person name="Valentin K."/>
            <person name="Van de Peer Y."/>
            <person name="Wheeler G."/>
            <person name="Dacks J.B."/>
            <person name="Delwiche C.F."/>
            <person name="Dyhrman S.T."/>
            <person name="Glockner G."/>
            <person name="John U."/>
            <person name="Richards T."/>
            <person name="Worden A.Z."/>
            <person name="Zhang X."/>
            <person name="Grigoriev I.V."/>
            <person name="Allen A.E."/>
            <person name="Bidle K."/>
            <person name="Borodovsky M."/>
            <person name="Bowler C."/>
            <person name="Brownlee C."/>
            <person name="Cock J.M."/>
            <person name="Elias M."/>
            <person name="Gladyshev V.N."/>
            <person name="Groth M."/>
            <person name="Guda C."/>
            <person name="Hadaegh A."/>
            <person name="Iglesias-Rodriguez M.D."/>
            <person name="Jenkins J."/>
            <person name="Jones B.M."/>
            <person name="Lawson T."/>
            <person name="Leese F."/>
            <person name="Lindquist E."/>
            <person name="Lobanov A."/>
            <person name="Lomsadze A."/>
            <person name="Malik S.B."/>
            <person name="Marsh M.E."/>
            <person name="Mackinder L."/>
            <person name="Mock T."/>
            <person name="Mueller-Roeber B."/>
            <person name="Pagarete A."/>
            <person name="Parker M."/>
            <person name="Probert I."/>
            <person name="Quesneville H."/>
            <person name="Raines C."/>
            <person name="Rensing S.A."/>
            <person name="Riano-Pachon D.M."/>
            <person name="Richier S."/>
            <person name="Rokitta S."/>
            <person name="Shiraiwa Y."/>
            <person name="Soanes D.M."/>
            <person name="van der Giezen M."/>
            <person name="Wahlund T.M."/>
            <person name="Williams B."/>
            <person name="Wilson W."/>
            <person name="Wolfe G."/>
            <person name="Wurch L.L."/>
        </authorList>
    </citation>
    <scope>NUCLEOTIDE SEQUENCE</scope>
</reference>
<dbReference type="GeneID" id="17277340"/>
<proteinExistence type="predicted"/>
<reference evidence="1" key="2">
    <citation type="submission" date="2024-10" db="UniProtKB">
        <authorList>
            <consortium name="EnsemblProtists"/>
        </authorList>
    </citation>
    <scope>IDENTIFICATION</scope>
</reference>
<dbReference type="Proteomes" id="UP000013827">
    <property type="component" value="Unassembled WGS sequence"/>
</dbReference>
<keyword evidence="2" id="KW-1185">Reference proteome</keyword>
<dbReference type="EnsemblProtists" id="EOD32068">
    <property type="protein sequence ID" value="EOD32068"/>
    <property type="gene ID" value="EMIHUDRAFT_202633"/>
</dbReference>
<dbReference type="KEGG" id="ehx:EMIHUDRAFT_202633"/>
<evidence type="ECO:0000313" key="1">
    <source>
        <dbReference type="EnsemblProtists" id="EOD32068"/>
    </source>
</evidence>
<organism evidence="1 2">
    <name type="scientific">Emiliania huxleyi (strain CCMP1516)</name>
    <dbReference type="NCBI Taxonomy" id="280463"/>
    <lineage>
        <taxon>Eukaryota</taxon>
        <taxon>Haptista</taxon>
        <taxon>Haptophyta</taxon>
        <taxon>Prymnesiophyceae</taxon>
        <taxon>Isochrysidales</taxon>
        <taxon>Noelaerhabdaceae</taxon>
        <taxon>Emiliania</taxon>
    </lineage>
</organism>
<evidence type="ECO:0000313" key="2">
    <source>
        <dbReference type="Proteomes" id="UP000013827"/>
    </source>
</evidence>
<accession>A0A0D3K8I3</accession>
<name>A0A0D3K8I3_EMIH1</name>
<dbReference type="AlphaFoldDB" id="A0A0D3K8I3"/>
<sequence>MGYARGYDDELFQAWRDGEIRRKDLPEEVEAMALDLCERWRAEQERPNQAPTLAVFCVGL</sequence>
<dbReference type="HOGENOM" id="CLU_2946501_0_0_1"/>
<dbReference type="PaxDb" id="2903-EOD32068"/>
<protein>
    <submittedName>
        <fullName evidence="1">Uncharacterized protein</fullName>
    </submittedName>
</protein>
<dbReference type="RefSeq" id="XP_005784497.1">
    <property type="nucleotide sequence ID" value="XM_005784440.1"/>
</dbReference>